<evidence type="ECO:0000313" key="12">
    <source>
        <dbReference type="Proteomes" id="UP000186002"/>
    </source>
</evidence>
<evidence type="ECO:0000256" key="5">
    <source>
        <dbReference type="ARBA" id="ARBA00022692"/>
    </source>
</evidence>
<name>A0A1M7P5A5_9HYPH</name>
<feature type="transmembrane region" description="Helical" evidence="9">
    <location>
        <begin position="22"/>
        <end position="42"/>
    </location>
</feature>
<dbReference type="Pfam" id="PF04290">
    <property type="entry name" value="DctQ"/>
    <property type="match status" value="1"/>
</dbReference>
<dbReference type="PANTHER" id="PTHR35011">
    <property type="entry name" value="2,3-DIKETO-L-GULONATE TRAP TRANSPORTER SMALL PERMEASE PROTEIN YIAM"/>
    <property type="match status" value="1"/>
</dbReference>
<evidence type="ECO:0000256" key="3">
    <source>
        <dbReference type="ARBA" id="ARBA00022475"/>
    </source>
</evidence>
<dbReference type="InterPro" id="IPR055348">
    <property type="entry name" value="DctQ"/>
</dbReference>
<sequence>MGKPHQGEVEQSTSRLPLGIDLIVRVGGVLSAVLILVMLAVTAVNVVGRYALGNPFRGAEEFTGYLVVALVMAGAAEAYRRGDHIAIDLIRSTRIPGLKHVSNVLYHGSVLAFAVILGSTGWHTVSFSRDFESYSAGYLETPMWIPQSALLLGAFLLALAAFGRLVQEFTGRTGS</sequence>
<comment type="function">
    <text evidence="9">Part of the tripartite ATP-independent periplasmic (TRAP) transport system.</text>
</comment>
<evidence type="ECO:0000259" key="10">
    <source>
        <dbReference type="Pfam" id="PF04290"/>
    </source>
</evidence>
<dbReference type="InterPro" id="IPR007387">
    <property type="entry name" value="TRAP_DctQ"/>
</dbReference>
<keyword evidence="6 9" id="KW-1133">Transmembrane helix</keyword>
<comment type="caution">
    <text evidence="9">Lacks conserved residue(s) required for the propagation of feature annotation.</text>
</comment>
<gene>
    <name evidence="11" type="ORF">SAMN05444272_4123</name>
</gene>
<feature type="transmembrane region" description="Helical" evidence="9">
    <location>
        <begin position="100"/>
        <end position="124"/>
    </location>
</feature>
<comment type="subunit">
    <text evidence="9">The complex comprises the extracytoplasmic solute receptor protein and the two transmembrane proteins.</text>
</comment>
<dbReference type="EMBL" id="FRBW01000006">
    <property type="protein sequence ID" value="SHN11830.1"/>
    <property type="molecule type" value="Genomic_DNA"/>
</dbReference>
<dbReference type="STRING" id="735517.SAMN05444272_4123"/>
<protein>
    <recommendedName>
        <fullName evidence="9">TRAP transporter small permease protein</fullName>
    </recommendedName>
</protein>
<evidence type="ECO:0000256" key="9">
    <source>
        <dbReference type="RuleBase" id="RU369079"/>
    </source>
</evidence>
<dbReference type="AlphaFoldDB" id="A0A1M7P5A5"/>
<keyword evidence="7 9" id="KW-0472">Membrane</keyword>
<evidence type="ECO:0000256" key="1">
    <source>
        <dbReference type="ARBA" id="ARBA00004429"/>
    </source>
</evidence>
<dbReference type="OrthoDB" id="4250245at2"/>
<accession>A0A1M7P5A5</accession>
<evidence type="ECO:0000256" key="8">
    <source>
        <dbReference type="ARBA" id="ARBA00038436"/>
    </source>
</evidence>
<keyword evidence="3" id="KW-1003">Cell membrane</keyword>
<reference evidence="11 12" key="1">
    <citation type="submission" date="2016-11" db="EMBL/GenBank/DDBJ databases">
        <authorList>
            <person name="Jaros S."/>
            <person name="Januszkiewicz K."/>
            <person name="Wedrychowicz H."/>
        </authorList>
    </citation>
    <scope>NUCLEOTIDE SEQUENCE [LARGE SCALE GENOMIC DNA]</scope>
    <source>
        <strain evidence="11 12">DSM 22153</strain>
    </source>
</reference>
<feature type="domain" description="Tripartite ATP-independent periplasmic transporters DctQ component" evidence="10">
    <location>
        <begin position="38"/>
        <end position="170"/>
    </location>
</feature>
<keyword evidence="2 9" id="KW-0813">Transport</keyword>
<comment type="subcellular location">
    <subcellularLocation>
        <location evidence="1 9">Cell inner membrane</location>
        <topology evidence="1 9">Multi-pass membrane protein</topology>
    </subcellularLocation>
</comment>
<organism evidence="11 12">
    <name type="scientific">Roseibium suaedae</name>
    <dbReference type="NCBI Taxonomy" id="735517"/>
    <lineage>
        <taxon>Bacteria</taxon>
        <taxon>Pseudomonadati</taxon>
        <taxon>Pseudomonadota</taxon>
        <taxon>Alphaproteobacteria</taxon>
        <taxon>Hyphomicrobiales</taxon>
        <taxon>Stappiaceae</taxon>
        <taxon>Roseibium</taxon>
    </lineage>
</organism>
<dbReference type="GO" id="GO:0005886">
    <property type="term" value="C:plasma membrane"/>
    <property type="evidence" value="ECO:0007669"/>
    <property type="project" value="UniProtKB-SubCell"/>
</dbReference>
<dbReference type="GO" id="GO:0022857">
    <property type="term" value="F:transmembrane transporter activity"/>
    <property type="evidence" value="ECO:0007669"/>
    <property type="project" value="UniProtKB-UniRule"/>
</dbReference>
<evidence type="ECO:0000313" key="11">
    <source>
        <dbReference type="EMBL" id="SHN11830.1"/>
    </source>
</evidence>
<comment type="similarity">
    <text evidence="8 9">Belongs to the TRAP transporter small permease family.</text>
</comment>
<evidence type="ECO:0000256" key="4">
    <source>
        <dbReference type="ARBA" id="ARBA00022519"/>
    </source>
</evidence>
<keyword evidence="5 9" id="KW-0812">Transmembrane</keyword>
<keyword evidence="4 9" id="KW-0997">Cell inner membrane</keyword>
<proteinExistence type="inferred from homology"/>
<keyword evidence="12" id="KW-1185">Reference proteome</keyword>
<feature type="transmembrane region" description="Helical" evidence="9">
    <location>
        <begin position="144"/>
        <end position="166"/>
    </location>
</feature>
<dbReference type="RefSeq" id="WP_084082160.1">
    <property type="nucleotide sequence ID" value="NZ_FRBW01000006.1"/>
</dbReference>
<evidence type="ECO:0000256" key="2">
    <source>
        <dbReference type="ARBA" id="ARBA00022448"/>
    </source>
</evidence>
<evidence type="ECO:0000256" key="7">
    <source>
        <dbReference type="ARBA" id="ARBA00023136"/>
    </source>
</evidence>
<evidence type="ECO:0000256" key="6">
    <source>
        <dbReference type="ARBA" id="ARBA00022989"/>
    </source>
</evidence>
<dbReference type="Proteomes" id="UP000186002">
    <property type="component" value="Unassembled WGS sequence"/>
</dbReference>